<protein>
    <recommendedName>
        <fullName evidence="3">AB hydrolase-1 domain-containing protein</fullName>
    </recommendedName>
</protein>
<keyword evidence="2" id="KW-0378">Hydrolase</keyword>
<keyword evidence="5" id="KW-1185">Reference proteome</keyword>
<reference evidence="4 5" key="1">
    <citation type="journal article" date="2017" name="Mycologia">
        <title>Bifiguratus adelaidae, gen. et sp. nov., a new member of Mucoromycotina in endophytic and soil-dwelling habitats.</title>
        <authorList>
            <person name="Torres-Cruz T.J."/>
            <person name="Billingsley Tobias T.L."/>
            <person name="Almatruk M."/>
            <person name="Hesse C."/>
            <person name="Kuske C.R."/>
            <person name="Desiro A."/>
            <person name="Benucci G.M."/>
            <person name="Bonito G."/>
            <person name="Stajich J.E."/>
            <person name="Dunlap C."/>
            <person name="Arnold A.E."/>
            <person name="Porras-Alfaro A."/>
        </authorList>
    </citation>
    <scope>NUCLEOTIDE SEQUENCE [LARGE SCALE GENOMIC DNA]</scope>
    <source>
        <strain evidence="4 5">AZ0501</strain>
    </source>
</reference>
<name>A0A261Y8A3_9FUNG</name>
<dbReference type="InterPro" id="IPR002410">
    <property type="entry name" value="Peptidase_S33"/>
</dbReference>
<evidence type="ECO:0000313" key="5">
    <source>
        <dbReference type="Proteomes" id="UP000242875"/>
    </source>
</evidence>
<dbReference type="PRINTS" id="PR00793">
    <property type="entry name" value="PROAMNOPTASE"/>
</dbReference>
<dbReference type="GO" id="GO:0006508">
    <property type="term" value="P:proteolysis"/>
    <property type="evidence" value="ECO:0007669"/>
    <property type="project" value="InterPro"/>
</dbReference>
<dbReference type="InterPro" id="IPR029058">
    <property type="entry name" value="AB_hydrolase_fold"/>
</dbReference>
<dbReference type="InterPro" id="IPR000073">
    <property type="entry name" value="AB_hydrolase_1"/>
</dbReference>
<organism evidence="4 5">
    <name type="scientific">Bifiguratus adelaidae</name>
    <dbReference type="NCBI Taxonomy" id="1938954"/>
    <lineage>
        <taxon>Eukaryota</taxon>
        <taxon>Fungi</taxon>
        <taxon>Fungi incertae sedis</taxon>
        <taxon>Mucoromycota</taxon>
        <taxon>Mucoromycotina</taxon>
        <taxon>Endogonomycetes</taxon>
        <taxon>Endogonales</taxon>
        <taxon>Endogonales incertae sedis</taxon>
        <taxon>Bifiguratus</taxon>
    </lineage>
</organism>
<evidence type="ECO:0000259" key="3">
    <source>
        <dbReference type="Pfam" id="PF00561"/>
    </source>
</evidence>
<sequence length="468" mass="53190">MQQFTTIEGAHPLDESVETYTIPGAQVYDRFFDVPLQYAQGANLSAASRHVIRIFVRHLVPIDKVAEMKRLPFLLFLQGGPGCECRLPSSALGGWYKVAFEKGYQILLLDQRGTGLSSPISITHLQAVFGQDHRSMAEHCTLFRADSIIKDCEVIRRRLTAGRDPRTEEVRLTLLGQSFGGFCCTTYLSLFPASLKQVFITGGVPPLIETPDAVYESTYPRMLTQNDTYYKKYPKDVERVKQIVRHLSANRVTLANGGVLSPRRFLQLGLLFGGNGGFDNVHQFVLNASRDLESVSKFSYRTLEMVSNMQNFDSNVLYAVMQELIYVQVPGNRTNWAAERVRNSQNFRQAFGWEVTDSTERLNFTGEMVYPFMFEDYVELRPLAQVAEILAQKSDWGCLYDVETLKNNTVPVAAISYYEDVYVDVHLSEKTAKTIKGCKQWITNEFFHSGLGDDPERVLNHLFNLLRY</sequence>
<dbReference type="SUPFAM" id="SSF53474">
    <property type="entry name" value="alpha/beta-Hydrolases"/>
    <property type="match status" value="1"/>
</dbReference>
<dbReference type="EMBL" id="MVBO01000001">
    <property type="protein sequence ID" value="OZJ06819.1"/>
    <property type="molecule type" value="Genomic_DNA"/>
</dbReference>
<proteinExistence type="inferred from homology"/>
<dbReference type="Pfam" id="PF00561">
    <property type="entry name" value="Abhydrolase_1"/>
    <property type="match status" value="1"/>
</dbReference>
<dbReference type="GO" id="GO:0008233">
    <property type="term" value="F:peptidase activity"/>
    <property type="evidence" value="ECO:0007669"/>
    <property type="project" value="InterPro"/>
</dbReference>
<feature type="domain" description="AB hydrolase-1" evidence="3">
    <location>
        <begin position="73"/>
        <end position="234"/>
    </location>
</feature>
<dbReference type="PANTHER" id="PTHR43248:SF2">
    <property type="entry name" value="PROLYL AMINOPEPTIDASE"/>
    <property type="match status" value="1"/>
</dbReference>
<gene>
    <name evidence="4" type="ORF">BZG36_00122</name>
</gene>
<comment type="similarity">
    <text evidence="1">Belongs to the peptidase S33 family.</text>
</comment>
<dbReference type="AlphaFoldDB" id="A0A261Y8A3"/>
<evidence type="ECO:0000256" key="1">
    <source>
        <dbReference type="ARBA" id="ARBA00010088"/>
    </source>
</evidence>
<dbReference type="PANTHER" id="PTHR43248">
    <property type="entry name" value="2-SUCCINYL-6-HYDROXY-2,4-CYCLOHEXADIENE-1-CARBOXYLATE SYNTHASE"/>
    <property type="match status" value="1"/>
</dbReference>
<evidence type="ECO:0000256" key="2">
    <source>
        <dbReference type="ARBA" id="ARBA00022801"/>
    </source>
</evidence>
<dbReference type="Gene3D" id="3.40.50.1820">
    <property type="entry name" value="alpha/beta hydrolase"/>
    <property type="match status" value="1"/>
</dbReference>
<dbReference type="OrthoDB" id="1898734at2759"/>
<dbReference type="InterPro" id="IPR051601">
    <property type="entry name" value="Serine_prot/Carboxylest_S33"/>
</dbReference>
<comment type="caution">
    <text evidence="4">The sequence shown here is derived from an EMBL/GenBank/DDBJ whole genome shotgun (WGS) entry which is preliminary data.</text>
</comment>
<dbReference type="Proteomes" id="UP000242875">
    <property type="component" value="Unassembled WGS sequence"/>
</dbReference>
<accession>A0A261Y8A3</accession>
<evidence type="ECO:0000313" key="4">
    <source>
        <dbReference type="EMBL" id="OZJ06819.1"/>
    </source>
</evidence>